<protein>
    <submittedName>
        <fullName evidence="1">Uncharacterized protein</fullName>
    </submittedName>
</protein>
<keyword evidence="2" id="KW-1185">Reference proteome</keyword>
<sequence>MNPVSDVQPIASECQRVRAEGALSSITLLTDGEVPGQRVPTSSPMVASLLPQRTCAASQWVLESLLPDIRTLAMLLASQRASLDEAASPARFADAADWLAARIAVLGLSHVEVTLSGLAQLDEANRRLAALAQRSRVSLATAAPVLLTRTEAAPSDGRVLRGWAAQPLFDHQTVVNDISSLVQCSLAAHRRCAFRLQHLLAAVVPSHGVRPTLQD</sequence>
<comment type="caution">
    <text evidence="1">The sequence shown here is derived from an EMBL/GenBank/DDBJ whole genome shotgun (WGS) entry which is preliminary data.</text>
</comment>
<evidence type="ECO:0000313" key="1">
    <source>
        <dbReference type="EMBL" id="MTD32887.1"/>
    </source>
</evidence>
<evidence type="ECO:0000313" key="2">
    <source>
        <dbReference type="Proteomes" id="UP000446658"/>
    </source>
</evidence>
<reference evidence="1 2" key="1">
    <citation type="submission" date="2019-11" db="EMBL/GenBank/DDBJ databases">
        <title>Draft genome sequence of Paludibacterium sp. dN18-1.</title>
        <authorList>
            <person name="Im W.-T."/>
        </authorList>
    </citation>
    <scope>NUCLEOTIDE SEQUENCE [LARGE SCALE GENOMIC DNA]</scope>
    <source>
        <strain evidence="2">dN 18-1</strain>
    </source>
</reference>
<dbReference type="EMBL" id="WLYX01000001">
    <property type="protein sequence ID" value="MTD32887.1"/>
    <property type="molecule type" value="Genomic_DNA"/>
</dbReference>
<proteinExistence type="predicted"/>
<dbReference type="AlphaFoldDB" id="A0A844GD84"/>
<dbReference type="Proteomes" id="UP000446658">
    <property type="component" value="Unassembled WGS sequence"/>
</dbReference>
<gene>
    <name evidence="1" type="ORF">GKE73_05505</name>
</gene>
<organism evidence="1 2">
    <name type="scientific">Paludibacterium denitrificans</name>
    <dbReference type="NCBI Taxonomy" id="2675226"/>
    <lineage>
        <taxon>Bacteria</taxon>
        <taxon>Pseudomonadati</taxon>
        <taxon>Pseudomonadota</taxon>
        <taxon>Betaproteobacteria</taxon>
        <taxon>Neisseriales</taxon>
        <taxon>Chromobacteriaceae</taxon>
        <taxon>Paludibacterium</taxon>
    </lineage>
</organism>
<name>A0A844GD84_9NEIS</name>
<accession>A0A844GD84</accession>
<dbReference type="RefSeq" id="WP_230369508.1">
    <property type="nucleotide sequence ID" value="NZ_WLYX01000001.1"/>
</dbReference>